<dbReference type="AlphaFoldDB" id="A0A4Y2HVQ4"/>
<proteinExistence type="predicted"/>
<name>A0A4Y2HVQ4_ARAVE</name>
<sequence>MKSKVLLCSLGDKFSNLLVNLEEREANNYEALKKLVLQEYDPSPKLCLENFRKAKRNHDETVTQFASRLTSIWAYYCKLREVKDFKSVNHLIVEDKMFQVLDDETAIHIVYYKEKNGADPRIYFTLQRGSPMRVQ</sequence>
<dbReference type="PANTHER" id="PTHR46888:SF1">
    <property type="entry name" value="RIBONUCLEASE H"/>
    <property type="match status" value="1"/>
</dbReference>
<dbReference type="Proteomes" id="UP000499080">
    <property type="component" value="Unassembled WGS sequence"/>
</dbReference>
<accession>A0A4Y2HVQ4</accession>
<dbReference type="EMBL" id="BGPR01002191">
    <property type="protein sequence ID" value="GBM69363.1"/>
    <property type="molecule type" value="Genomic_DNA"/>
</dbReference>
<protein>
    <recommendedName>
        <fullName evidence="3">Retrotransposon gag domain-containing protein</fullName>
    </recommendedName>
</protein>
<dbReference type="OrthoDB" id="6437085at2759"/>
<comment type="caution">
    <text evidence="1">The sequence shown here is derived from an EMBL/GenBank/DDBJ whole genome shotgun (WGS) entry which is preliminary data.</text>
</comment>
<gene>
    <name evidence="1" type="ORF">AVEN_272181_1</name>
</gene>
<reference evidence="1 2" key="1">
    <citation type="journal article" date="2019" name="Sci. Rep.">
        <title>Orb-weaving spider Araneus ventricosus genome elucidates the spidroin gene catalogue.</title>
        <authorList>
            <person name="Kono N."/>
            <person name="Nakamura H."/>
            <person name="Ohtoshi R."/>
            <person name="Moran D.A.P."/>
            <person name="Shinohara A."/>
            <person name="Yoshida Y."/>
            <person name="Fujiwara M."/>
            <person name="Mori M."/>
            <person name="Tomita M."/>
            <person name="Arakawa K."/>
        </authorList>
    </citation>
    <scope>NUCLEOTIDE SEQUENCE [LARGE SCALE GENOMIC DNA]</scope>
</reference>
<keyword evidence="2" id="KW-1185">Reference proteome</keyword>
<evidence type="ECO:0008006" key="3">
    <source>
        <dbReference type="Google" id="ProtNLM"/>
    </source>
</evidence>
<organism evidence="1 2">
    <name type="scientific">Araneus ventricosus</name>
    <name type="common">Orbweaver spider</name>
    <name type="synonym">Epeira ventricosa</name>
    <dbReference type="NCBI Taxonomy" id="182803"/>
    <lineage>
        <taxon>Eukaryota</taxon>
        <taxon>Metazoa</taxon>
        <taxon>Ecdysozoa</taxon>
        <taxon>Arthropoda</taxon>
        <taxon>Chelicerata</taxon>
        <taxon>Arachnida</taxon>
        <taxon>Araneae</taxon>
        <taxon>Araneomorphae</taxon>
        <taxon>Entelegynae</taxon>
        <taxon>Araneoidea</taxon>
        <taxon>Araneidae</taxon>
        <taxon>Araneus</taxon>
    </lineage>
</organism>
<dbReference type="PANTHER" id="PTHR46888">
    <property type="entry name" value="ZINC KNUCKLE DOMAINCONTAINING PROTEIN-RELATED"/>
    <property type="match status" value="1"/>
</dbReference>
<evidence type="ECO:0000313" key="1">
    <source>
        <dbReference type="EMBL" id="GBM69363.1"/>
    </source>
</evidence>
<evidence type="ECO:0000313" key="2">
    <source>
        <dbReference type="Proteomes" id="UP000499080"/>
    </source>
</evidence>